<protein>
    <submittedName>
        <fullName evidence="1">Uncharacterized protein</fullName>
    </submittedName>
</protein>
<evidence type="ECO:0000313" key="2">
    <source>
        <dbReference type="Proteomes" id="UP001159364"/>
    </source>
</evidence>
<dbReference type="Proteomes" id="UP001159364">
    <property type="component" value="Linkage Group LG07"/>
</dbReference>
<gene>
    <name evidence="1" type="ORF">K2173_000289</name>
</gene>
<dbReference type="EMBL" id="JAIWQS010000007">
    <property type="protein sequence ID" value="KAJ8758568.1"/>
    <property type="molecule type" value="Genomic_DNA"/>
</dbReference>
<accession>A0AAV8SX36</accession>
<organism evidence="1 2">
    <name type="scientific">Erythroxylum novogranatense</name>
    <dbReference type="NCBI Taxonomy" id="1862640"/>
    <lineage>
        <taxon>Eukaryota</taxon>
        <taxon>Viridiplantae</taxon>
        <taxon>Streptophyta</taxon>
        <taxon>Embryophyta</taxon>
        <taxon>Tracheophyta</taxon>
        <taxon>Spermatophyta</taxon>
        <taxon>Magnoliopsida</taxon>
        <taxon>eudicotyledons</taxon>
        <taxon>Gunneridae</taxon>
        <taxon>Pentapetalae</taxon>
        <taxon>rosids</taxon>
        <taxon>fabids</taxon>
        <taxon>Malpighiales</taxon>
        <taxon>Erythroxylaceae</taxon>
        <taxon>Erythroxylum</taxon>
    </lineage>
</organism>
<sequence>MKVALGNADDWGFHEDVVHDEVNVDIIEQDKINEHVGICDNEIEINNEAKGDNEVKDGNEIEGEDDKEVEGAQNTFNVLIRDCHQTMKIYSSDYGSFIDSHEYPSGEEPRMPIRKPSISVRHELGSSMLYWTLGIEFGNIKEFKDIVVDYSIPIGFNILWKEK</sequence>
<name>A0AAV8SX36_9ROSI</name>
<reference evidence="1 2" key="1">
    <citation type="submission" date="2021-09" db="EMBL/GenBank/DDBJ databases">
        <title>Genomic insights and catalytic innovation underlie evolution of tropane alkaloids biosynthesis.</title>
        <authorList>
            <person name="Wang Y.-J."/>
            <person name="Tian T."/>
            <person name="Huang J.-P."/>
            <person name="Huang S.-X."/>
        </authorList>
    </citation>
    <scope>NUCLEOTIDE SEQUENCE [LARGE SCALE GENOMIC DNA]</scope>
    <source>
        <strain evidence="1">KIB-2018</strain>
        <tissue evidence="1">Leaf</tissue>
    </source>
</reference>
<proteinExistence type="predicted"/>
<evidence type="ECO:0000313" key="1">
    <source>
        <dbReference type="EMBL" id="KAJ8758568.1"/>
    </source>
</evidence>
<dbReference type="AlphaFoldDB" id="A0AAV8SX36"/>
<comment type="caution">
    <text evidence="1">The sequence shown here is derived from an EMBL/GenBank/DDBJ whole genome shotgun (WGS) entry which is preliminary data.</text>
</comment>
<keyword evidence="2" id="KW-1185">Reference proteome</keyword>